<keyword evidence="1" id="KW-0472">Membrane</keyword>
<protein>
    <submittedName>
        <fullName evidence="2">Uncharacterized protein</fullName>
    </submittedName>
</protein>
<evidence type="ECO:0000313" key="3">
    <source>
        <dbReference type="Proteomes" id="UP000541444"/>
    </source>
</evidence>
<sequence>SSCWTLSQASSSPKNLYLPLSFLLLYIFFLPSGRTSPQEYSGASTSIESSEFMIFGVSDIGVSGSVLVELPGLSLKFDFLSMLRPGCLM</sequence>
<evidence type="ECO:0000256" key="1">
    <source>
        <dbReference type="SAM" id="Phobius"/>
    </source>
</evidence>
<proteinExistence type="predicted"/>
<reference evidence="2 3" key="1">
    <citation type="journal article" date="2020" name="IScience">
        <title>Genome Sequencing of the Endangered Kingdonia uniflora (Circaeasteraceae, Ranunculales) Reveals Potential Mechanisms of Evolutionary Specialization.</title>
        <authorList>
            <person name="Sun Y."/>
            <person name="Deng T."/>
            <person name="Zhang A."/>
            <person name="Moore M.J."/>
            <person name="Landis J.B."/>
            <person name="Lin N."/>
            <person name="Zhang H."/>
            <person name="Zhang X."/>
            <person name="Huang J."/>
            <person name="Zhang X."/>
            <person name="Sun H."/>
            <person name="Wang H."/>
        </authorList>
    </citation>
    <scope>NUCLEOTIDE SEQUENCE [LARGE SCALE GENOMIC DNA]</scope>
    <source>
        <strain evidence="2">TB1705</strain>
        <tissue evidence="2">Leaf</tissue>
    </source>
</reference>
<feature type="non-terminal residue" evidence="2">
    <location>
        <position position="1"/>
    </location>
</feature>
<organism evidence="2 3">
    <name type="scientific">Kingdonia uniflora</name>
    <dbReference type="NCBI Taxonomy" id="39325"/>
    <lineage>
        <taxon>Eukaryota</taxon>
        <taxon>Viridiplantae</taxon>
        <taxon>Streptophyta</taxon>
        <taxon>Embryophyta</taxon>
        <taxon>Tracheophyta</taxon>
        <taxon>Spermatophyta</taxon>
        <taxon>Magnoliopsida</taxon>
        <taxon>Ranunculales</taxon>
        <taxon>Circaeasteraceae</taxon>
        <taxon>Kingdonia</taxon>
    </lineage>
</organism>
<gene>
    <name evidence="2" type="ORF">GIB67_016341</name>
</gene>
<keyword evidence="1" id="KW-0812">Transmembrane</keyword>
<dbReference type="EMBL" id="JACGCM010001690">
    <property type="protein sequence ID" value="KAF6151529.1"/>
    <property type="molecule type" value="Genomic_DNA"/>
</dbReference>
<name>A0A7J7M9H0_9MAGN</name>
<keyword evidence="3" id="KW-1185">Reference proteome</keyword>
<evidence type="ECO:0000313" key="2">
    <source>
        <dbReference type="EMBL" id="KAF6151529.1"/>
    </source>
</evidence>
<comment type="caution">
    <text evidence="2">The sequence shown here is derived from an EMBL/GenBank/DDBJ whole genome shotgun (WGS) entry which is preliminary data.</text>
</comment>
<keyword evidence="1" id="KW-1133">Transmembrane helix</keyword>
<dbReference type="AlphaFoldDB" id="A0A7J7M9H0"/>
<feature type="transmembrane region" description="Helical" evidence="1">
    <location>
        <begin position="16"/>
        <end position="32"/>
    </location>
</feature>
<accession>A0A7J7M9H0</accession>
<dbReference type="Proteomes" id="UP000541444">
    <property type="component" value="Unassembled WGS sequence"/>
</dbReference>